<dbReference type="Gene3D" id="3.10.450.620">
    <property type="entry name" value="JHP933, nucleotidyltransferase-like core domain"/>
    <property type="match status" value="1"/>
</dbReference>
<protein>
    <submittedName>
        <fullName evidence="1">Nucleotidyl transferase AbiEii/AbiGii toxin family protein</fullName>
    </submittedName>
</protein>
<dbReference type="RefSeq" id="WP_136876977.1">
    <property type="nucleotide sequence ID" value="NZ_SWBO01000005.1"/>
</dbReference>
<name>A0A4U1C659_9SPHI</name>
<accession>A0A4U1C659</accession>
<sequence>MLYYNTVESKTLSILKRLLSIPELKDFALVGGTALSLKYGHRLSIDLDLFSCYKIEFHKEFIINALRNEFGDDFIPEVMPAKWAVFGFIKNVKVYIVSYPHQIIRELDLTDGLRMFSTEDIIAIKFNAILGRGKKKDFWDMAELLKNFNLIDMMAYHKEKYPEQMLLISLPSALTYFADADESEDPISLKGQTWGKVKSFISKKVSDYLK</sequence>
<dbReference type="GO" id="GO:0016740">
    <property type="term" value="F:transferase activity"/>
    <property type="evidence" value="ECO:0007669"/>
    <property type="project" value="UniProtKB-KW"/>
</dbReference>
<dbReference type="InterPro" id="IPR014942">
    <property type="entry name" value="AbiEii"/>
</dbReference>
<comment type="caution">
    <text evidence="1">The sequence shown here is derived from an EMBL/GenBank/DDBJ whole genome shotgun (WGS) entry which is preliminary data.</text>
</comment>
<gene>
    <name evidence="1" type="ORF">FA045_10205</name>
</gene>
<dbReference type="Pfam" id="PF08843">
    <property type="entry name" value="AbiEii"/>
    <property type="match status" value="1"/>
</dbReference>
<organism evidence="1 2">
    <name type="scientific">Pedobacter cryotolerans</name>
    <dbReference type="NCBI Taxonomy" id="2571270"/>
    <lineage>
        <taxon>Bacteria</taxon>
        <taxon>Pseudomonadati</taxon>
        <taxon>Bacteroidota</taxon>
        <taxon>Sphingobacteriia</taxon>
        <taxon>Sphingobacteriales</taxon>
        <taxon>Sphingobacteriaceae</taxon>
        <taxon>Pedobacter</taxon>
    </lineage>
</organism>
<proteinExistence type="predicted"/>
<dbReference type="EMBL" id="SWBO01000005">
    <property type="protein sequence ID" value="TKB99811.1"/>
    <property type="molecule type" value="Genomic_DNA"/>
</dbReference>
<evidence type="ECO:0000313" key="2">
    <source>
        <dbReference type="Proteomes" id="UP000310477"/>
    </source>
</evidence>
<dbReference type="Proteomes" id="UP000310477">
    <property type="component" value="Unassembled WGS sequence"/>
</dbReference>
<dbReference type="AlphaFoldDB" id="A0A4U1C659"/>
<keyword evidence="1" id="KW-0808">Transferase</keyword>
<keyword evidence="2" id="KW-1185">Reference proteome</keyword>
<dbReference type="OrthoDB" id="9796281at2"/>
<reference evidence="1 2" key="1">
    <citation type="submission" date="2019-04" db="EMBL/GenBank/DDBJ databases">
        <title>Pedobacter sp. AR-2-6 sp. nov., isolated from Arctic soil.</title>
        <authorList>
            <person name="Dahal R.H."/>
            <person name="Kim D.-U."/>
        </authorList>
    </citation>
    <scope>NUCLEOTIDE SEQUENCE [LARGE SCALE GENOMIC DNA]</scope>
    <source>
        <strain evidence="1 2">AR-2-6</strain>
    </source>
</reference>
<evidence type="ECO:0000313" key="1">
    <source>
        <dbReference type="EMBL" id="TKB99811.1"/>
    </source>
</evidence>